<sequence length="442" mass="49241">MATTVPRIQILSKNNYEEQYIVSLTDTIPLAPLHNSAIRVSPKILSLTTNNFTYARLGHLVGWWDVHPLPPSTPAGFSDVKKYGRISAWGYGVVVESNVTGVEVGTQLYGYLPIGTLPVDLEVQLTPNIPGQILEISKQREKLMSIYNRYMLYSPATTQEEKAKEKQSQGYDSLFQVLFETGYLINRFVLAWEPDLLVLPSDGSEGLRRPSADVKQWTLVDAKVGDNTNVLIFSASGKTALAFAYLLKHRRPTDKKPRAIVGIGSDSTKTFTQQTGLYDYVLAYDSDSRDLGAELALDADSKIIIVDFGSRGGAADRWADKLRQSYKNVALLGVGVEVVADSPEKTTEKILSNLRTPNLKTQVNASEMRSQAMKIMGEKSYFKDFWEEWNLCKEGGVVKGLRLVWGQGMDDLAKAWETLYKGEFGPDEGFVFDLSAERIDKI</sequence>
<keyword evidence="2" id="KW-1185">Reference proteome</keyword>
<dbReference type="InParanoid" id="A0A0C3GE71"/>
<reference evidence="2" key="2">
    <citation type="submission" date="2015-01" db="EMBL/GenBank/DDBJ databases">
        <title>Evolutionary Origins and Diversification of the Mycorrhizal Mutualists.</title>
        <authorList>
            <consortium name="DOE Joint Genome Institute"/>
            <consortium name="Mycorrhizal Genomics Consortium"/>
            <person name="Kohler A."/>
            <person name="Kuo A."/>
            <person name="Nagy L.G."/>
            <person name="Floudas D."/>
            <person name="Copeland A."/>
            <person name="Barry K.W."/>
            <person name="Cichocki N."/>
            <person name="Veneault-Fourrey C."/>
            <person name="LaButti K."/>
            <person name="Lindquist E.A."/>
            <person name="Lipzen A."/>
            <person name="Lundell T."/>
            <person name="Morin E."/>
            <person name="Murat C."/>
            <person name="Riley R."/>
            <person name="Ohm R."/>
            <person name="Sun H."/>
            <person name="Tunlid A."/>
            <person name="Henrissat B."/>
            <person name="Grigoriev I.V."/>
            <person name="Hibbett D.S."/>
            <person name="Martin F."/>
        </authorList>
    </citation>
    <scope>NUCLEOTIDE SEQUENCE [LARGE SCALE GENOMIC DNA]</scope>
    <source>
        <strain evidence="2">Zn</strain>
    </source>
</reference>
<dbReference type="InterPro" id="IPR021276">
    <property type="entry name" value="DUF2855"/>
</dbReference>
<evidence type="ECO:0000313" key="2">
    <source>
        <dbReference type="Proteomes" id="UP000054321"/>
    </source>
</evidence>
<evidence type="ECO:0000313" key="1">
    <source>
        <dbReference type="EMBL" id="KIM94450.1"/>
    </source>
</evidence>
<accession>A0A0C3GE71</accession>
<gene>
    <name evidence="1" type="ORF">OIDMADRAFT_149480</name>
</gene>
<dbReference type="HOGENOM" id="CLU_037224_0_0_1"/>
<protein>
    <submittedName>
        <fullName evidence="1">Uncharacterized protein</fullName>
    </submittedName>
</protein>
<organism evidence="1 2">
    <name type="scientific">Oidiodendron maius (strain Zn)</name>
    <dbReference type="NCBI Taxonomy" id="913774"/>
    <lineage>
        <taxon>Eukaryota</taxon>
        <taxon>Fungi</taxon>
        <taxon>Dikarya</taxon>
        <taxon>Ascomycota</taxon>
        <taxon>Pezizomycotina</taxon>
        <taxon>Leotiomycetes</taxon>
        <taxon>Leotiomycetes incertae sedis</taxon>
        <taxon>Myxotrichaceae</taxon>
        <taxon>Oidiodendron</taxon>
    </lineage>
</organism>
<proteinExistence type="predicted"/>
<dbReference type="AlphaFoldDB" id="A0A0C3GE71"/>
<dbReference type="Proteomes" id="UP000054321">
    <property type="component" value="Unassembled WGS sequence"/>
</dbReference>
<reference evidence="1 2" key="1">
    <citation type="submission" date="2014-04" db="EMBL/GenBank/DDBJ databases">
        <authorList>
            <consortium name="DOE Joint Genome Institute"/>
            <person name="Kuo A."/>
            <person name="Martino E."/>
            <person name="Perotto S."/>
            <person name="Kohler A."/>
            <person name="Nagy L.G."/>
            <person name="Floudas D."/>
            <person name="Copeland A."/>
            <person name="Barry K.W."/>
            <person name="Cichocki N."/>
            <person name="Veneault-Fourrey C."/>
            <person name="LaButti K."/>
            <person name="Lindquist E.A."/>
            <person name="Lipzen A."/>
            <person name="Lundell T."/>
            <person name="Morin E."/>
            <person name="Murat C."/>
            <person name="Sun H."/>
            <person name="Tunlid A."/>
            <person name="Henrissat B."/>
            <person name="Grigoriev I.V."/>
            <person name="Hibbett D.S."/>
            <person name="Martin F."/>
            <person name="Nordberg H.P."/>
            <person name="Cantor M.N."/>
            <person name="Hua S.X."/>
        </authorList>
    </citation>
    <scope>NUCLEOTIDE SEQUENCE [LARGE SCALE GENOMIC DNA]</scope>
    <source>
        <strain evidence="1 2">Zn</strain>
    </source>
</reference>
<dbReference type="EMBL" id="KN832890">
    <property type="protein sequence ID" value="KIM94450.1"/>
    <property type="molecule type" value="Genomic_DNA"/>
</dbReference>
<dbReference type="OrthoDB" id="192702at2759"/>
<name>A0A0C3GE71_OIDMZ</name>
<dbReference type="Pfam" id="PF11017">
    <property type="entry name" value="DUF2855"/>
    <property type="match status" value="1"/>
</dbReference>